<feature type="compositionally biased region" description="Polar residues" evidence="1">
    <location>
        <begin position="507"/>
        <end position="516"/>
    </location>
</feature>
<feature type="domain" description="J" evidence="2">
    <location>
        <begin position="8"/>
        <end position="76"/>
    </location>
</feature>
<dbReference type="Proteomes" id="UP000800038">
    <property type="component" value="Unassembled WGS sequence"/>
</dbReference>
<feature type="compositionally biased region" description="Basic and acidic residues" evidence="1">
    <location>
        <begin position="296"/>
        <end position="333"/>
    </location>
</feature>
<dbReference type="PRINTS" id="PR00625">
    <property type="entry name" value="JDOMAIN"/>
</dbReference>
<dbReference type="InterPro" id="IPR036869">
    <property type="entry name" value="J_dom_sf"/>
</dbReference>
<feature type="compositionally biased region" description="Polar residues" evidence="1">
    <location>
        <begin position="103"/>
        <end position="114"/>
    </location>
</feature>
<dbReference type="OrthoDB" id="10250354at2759"/>
<dbReference type="Gene3D" id="1.10.287.110">
    <property type="entry name" value="DnaJ domain"/>
    <property type="match status" value="1"/>
</dbReference>
<organism evidence="3 4">
    <name type="scientific">Clathrospora elynae</name>
    <dbReference type="NCBI Taxonomy" id="706981"/>
    <lineage>
        <taxon>Eukaryota</taxon>
        <taxon>Fungi</taxon>
        <taxon>Dikarya</taxon>
        <taxon>Ascomycota</taxon>
        <taxon>Pezizomycotina</taxon>
        <taxon>Dothideomycetes</taxon>
        <taxon>Pleosporomycetidae</taxon>
        <taxon>Pleosporales</taxon>
        <taxon>Diademaceae</taxon>
        <taxon>Clathrospora</taxon>
    </lineage>
</organism>
<dbReference type="SMART" id="SM00271">
    <property type="entry name" value="DnaJ"/>
    <property type="match status" value="1"/>
</dbReference>
<dbReference type="PROSITE" id="PS50076">
    <property type="entry name" value="DNAJ_2"/>
    <property type="match status" value="1"/>
</dbReference>
<dbReference type="FunFam" id="1.10.287.110:FF:000073">
    <property type="entry name" value="DnaJ domain protein"/>
    <property type="match status" value="1"/>
</dbReference>
<protein>
    <submittedName>
        <fullName evidence="3">DnaJ-domain-containing protein</fullName>
    </submittedName>
</protein>
<feature type="compositionally biased region" description="Basic and acidic residues" evidence="1">
    <location>
        <begin position="175"/>
        <end position="198"/>
    </location>
</feature>
<dbReference type="EMBL" id="ML976045">
    <property type="protein sequence ID" value="KAF1941588.1"/>
    <property type="molecule type" value="Genomic_DNA"/>
</dbReference>
<feature type="region of interest" description="Disordered" evidence="1">
    <location>
        <begin position="81"/>
        <end position="576"/>
    </location>
</feature>
<dbReference type="PROSITE" id="PS00636">
    <property type="entry name" value="DNAJ_1"/>
    <property type="match status" value="1"/>
</dbReference>
<feature type="compositionally biased region" description="Basic and acidic residues" evidence="1">
    <location>
        <begin position="206"/>
        <end position="246"/>
    </location>
</feature>
<gene>
    <name evidence="3" type="ORF">EJ02DRAFT_444636</name>
</gene>
<dbReference type="InterPro" id="IPR001623">
    <property type="entry name" value="DnaJ_domain"/>
</dbReference>
<sequence length="613" mass="68840">MDSEPLPDHYRALGVDKSADASTIKATYRKLVLKCHPDKVTDPALKEQKQEEFHQIQQAYEVLIDDEKRADYEAHLTLDKLRKEKAARGGGGSREKTARFDVRTSNGASFTATGPSRYATEERKPSYSRDDSSYFGDRTRGKHDSYDAFPSKYGTASRPSRPEKETASRSARAATTDRSRSDRDKTRAKESRSERKFVSVESESSSDEKARYEAEYKRRSAEDEARRQTADATRKAEDRRSYEDTRYAPPTHHKMSAQEEEAIRYQHKSRGQVEAEMARPSPTRASSRDYYAPESRSARRDPRPDMVRRSSARPGKDRPTLSRRDTDRTDRGIPEVVDWADDRRTEERRPPSMKQSSSSPAELARGSPQRSYTTDTAYDHRRTDDSAPPPAFHRSATMGSIPHAPSSRRKDPAVPRPSSLREAMTPEHNSASAERDTYASVPSPQPASASKTTYYRYPTTAGGGVTLRQEDLAASANHRTVLREPARHLQRSPSPLGRPPIGPNRPSEMSTSTYSPIATAPRPSMGVRTDSNRNPSPIRASDDHGRSGKPKLYGEVGTESRIRGGRQPSFNSSDVQYARKYGPEDVRWAQKANENERGYASKPSLGRTATFVY</sequence>
<feature type="compositionally biased region" description="Basic and acidic residues" evidence="1">
    <location>
        <begin position="340"/>
        <end position="350"/>
    </location>
</feature>
<dbReference type="Pfam" id="PF00226">
    <property type="entry name" value="DnaJ"/>
    <property type="match status" value="1"/>
</dbReference>
<dbReference type="InterPro" id="IPR050817">
    <property type="entry name" value="DjlA_DnaK_co-chaperone"/>
</dbReference>
<evidence type="ECO:0000259" key="2">
    <source>
        <dbReference type="PROSITE" id="PS50076"/>
    </source>
</evidence>
<dbReference type="InterPro" id="IPR018253">
    <property type="entry name" value="DnaJ_domain_CS"/>
</dbReference>
<dbReference type="AlphaFoldDB" id="A0A6A5SPI7"/>
<keyword evidence="4" id="KW-1185">Reference proteome</keyword>
<proteinExistence type="predicted"/>
<evidence type="ECO:0000313" key="3">
    <source>
        <dbReference type="EMBL" id="KAF1941588.1"/>
    </source>
</evidence>
<name>A0A6A5SPI7_9PLEO</name>
<dbReference type="SUPFAM" id="SSF46565">
    <property type="entry name" value="Chaperone J-domain"/>
    <property type="match status" value="1"/>
</dbReference>
<reference evidence="3" key="1">
    <citation type="journal article" date="2020" name="Stud. Mycol.">
        <title>101 Dothideomycetes genomes: a test case for predicting lifestyles and emergence of pathogens.</title>
        <authorList>
            <person name="Haridas S."/>
            <person name="Albert R."/>
            <person name="Binder M."/>
            <person name="Bloem J."/>
            <person name="Labutti K."/>
            <person name="Salamov A."/>
            <person name="Andreopoulos B."/>
            <person name="Baker S."/>
            <person name="Barry K."/>
            <person name="Bills G."/>
            <person name="Bluhm B."/>
            <person name="Cannon C."/>
            <person name="Castanera R."/>
            <person name="Culley D."/>
            <person name="Daum C."/>
            <person name="Ezra D."/>
            <person name="Gonzalez J."/>
            <person name="Henrissat B."/>
            <person name="Kuo A."/>
            <person name="Liang C."/>
            <person name="Lipzen A."/>
            <person name="Lutzoni F."/>
            <person name="Magnuson J."/>
            <person name="Mondo S."/>
            <person name="Nolan M."/>
            <person name="Ohm R."/>
            <person name="Pangilinan J."/>
            <person name="Park H.-J."/>
            <person name="Ramirez L."/>
            <person name="Alfaro M."/>
            <person name="Sun H."/>
            <person name="Tritt A."/>
            <person name="Yoshinaga Y."/>
            <person name="Zwiers L.-H."/>
            <person name="Turgeon B."/>
            <person name="Goodwin S."/>
            <person name="Spatafora J."/>
            <person name="Crous P."/>
            <person name="Grigoriev I."/>
        </authorList>
    </citation>
    <scope>NUCLEOTIDE SEQUENCE</scope>
    <source>
        <strain evidence="3">CBS 161.51</strain>
    </source>
</reference>
<feature type="compositionally biased region" description="Basic and acidic residues" evidence="1">
    <location>
        <begin position="81"/>
        <end position="102"/>
    </location>
</feature>
<dbReference type="PANTHER" id="PTHR24074">
    <property type="entry name" value="CO-CHAPERONE PROTEIN DJLA"/>
    <property type="match status" value="1"/>
</dbReference>
<feature type="compositionally biased region" description="Basic and acidic residues" evidence="1">
    <location>
        <begin position="119"/>
        <end position="146"/>
    </location>
</feature>
<accession>A0A6A5SPI7</accession>
<feature type="compositionally biased region" description="Low complexity" evidence="1">
    <location>
        <begin position="439"/>
        <end position="450"/>
    </location>
</feature>
<evidence type="ECO:0000313" key="4">
    <source>
        <dbReference type="Proteomes" id="UP000800038"/>
    </source>
</evidence>
<evidence type="ECO:0000256" key="1">
    <source>
        <dbReference type="SAM" id="MobiDB-lite"/>
    </source>
</evidence>
<dbReference type="CDD" id="cd06257">
    <property type="entry name" value="DnaJ"/>
    <property type="match status" value="1"/>
</dbReference>